<proteinExistence type="predicted"/>
<protein>
    <submittedName>
        <fullName evidence="1">Uncharacterized protein</fullName>
    </submittedName>
</protein>
<dbReference type="AlphaFoldDB" id="A0A0K2TLR2"/>
<organism evidence="1">
    <name type="scientific">Lepeophtheirus salmonis</name>
    <name type="common">Salmon louse</name>
    <name type="synonym">Caligus salmonis</name>
    <dbReference type="NCBI Taxonomy" id="72036"/>
    <lineage>
        <taxon>Eukaryota</taxon>
        <taxon>Metazoa</taxon>
        <taxon>Ecdysozoa</taxon>
        <taxon>Arthropoda</taxon>
        <taxon>Crustacea</taxon>
        <taxon>Multicrustacea</taxon>
        <taxon>Hexanauplia</taxon>
        <taxon>Copepoda</taxon>
        <taxon>Siphonostomatoida</taxon>
        <taxon>Caligidae</taxon>
        <taxon>Lepeophtheirus</taxon>
    </lineage>
</organism>
<name>A0A0K2TLR2_LEPSM</name>
<sequence>MIYLLPLVVAHALSFCEFPYEYLWMIWVRLNWEKQREYGVRGLHHFLISSWSLSQEAEPGDSGQNRLM</sequence>
<accession>A0A0K2TLR2</accession>
<evidence type="ECO:0000313" key="1">
    <source>
        <dbReference type="EMBL" id="CDW26785.1"/>
    </source>
</evidence>
<dbReference type="EMBL" id="HACA01009424">
    <property type="protein sequence ID" value="CDW26785.1"/>
    <property type="molecule type" value="Transcribed_RNA"/>
</dbReference>
<reference evidence="1" key="1">
    <citation type="submission" date="2014-05" db="EMBL/GenBank/DDBJ databases">
        <authorList>
            <person name="Chronopoulou M."/>
        </authorList>
    </citation>
    <scope>NUCLEOTIDE SEQUENCE</scope>
    <source>
        <tissue evidence="1">Whole organism</tissue>
    </source>
</reference>